<dbReference type="SUPFAM" id="SSF110296">
    <property type="entry name" value="Oligoxyloglucan reducing end-specific cellobiohydrolase"/>
    <property type="match status" value="2"/>
</dbReference>
<dbReference type="RefSeq" id="WP_345253689.1">
    <property type="nucleotide sequence ID" value="NZ_BAABGY010000002.1"/>
</dbReference>
<dbReference type="PANTHER" id="PTHR43739">
    <property type="entry name" value="XYLOGLUCANASE (EUROFUNG)"/>
    <property type="match status" value="1"/>
</dbReference>
<evidence type="ECO:0000313" key="3">
    <source>
        <dbReference type="Proteomes" id="UP001501725"/>
    </source>
</evidence>
<protein>
    <submittedName>
        <fullName evidence="2">Exo-alpha-sialidase</fullName>
    </submittedName>
</protein>
<dbReference type="InterPro" id="IPR015943">
    <property type="entry name" value="WD40/YVTN_repeat-like_dom_sf"/>
</dbReference>
<name>A0ABP8GDL7_9BACT</name>
<dbReference type="Proteomes" id="UP001501725">
    <property type="component" value="Unassembled WGS sequence"/>
</dbReference>
<dbReference type="CDD" id="cd15482">
    <property type="entry name" value="Sialidase_non-viral"/>
    <property type="match status" value="1"/>
</dbReference>
<dbReference type="Pfam" id="PF18962">
    <property type="entry name" value="Por_Secre_tail"/>
    <property type="match status" value="1"/>
</dbReference>
<gene>
    <name evidence="2" type="ORF">GCM10023184_08730</name>
</gene>
<keyword evidence="3" id="KW-1185">Reference proteome</keyword>
<dbReference type="PROSITE" id="PS51257">
    <property type="entry name" value="PROKAR_LIPOPROTEIN"/>
    <property type="match status" value="1"/>
</dbReference>
<dbReference type="NCBIfam" id="TIGR04183">
    <property type="entry name" value="Por_Secre_tail"/>
    <property type="match status" value="1"/>
</dbReference>
<evidence type="ECO:0000259" key="1">
    <source>
        <dbReference type="Pfam" id="PF18962"/>
    </source>
</evidence>
<proteinExistence type="predicted"/>
<dbReference type="PANTHER" id="PTHR43739:SF5">
    <property type="entry name" value="EXO-ALPHA-SIALIDASE"/>
    <property type="match status" value="1"/>
</dbReference>
<organism evidence="2 3">
    <name type="scientific">Flaviaesturariibacter amylovorans</name>
    <dbReference type="NCBI Taxonomy" id="1084520"/>
    <lineage>
        <taxon>Bacteria</taxon>
        <taxon>Pseudomonadati</taxon>
        <taxon>Bacteroidota</taxon>
        <taxon>Chitinophagia</taxon>
        <taxon>Chitinophagales</taxon>
        <taxon>Chitinophagaceae</taxon>
        <taxon>Flaviaestuariibacter</taxon>
    </lineage>
</organism>
<comment type="caution">
    <text evidence="2">The sequence shown here is derived from an EMBL/GenBank/DDBJ whole genome shotgun (WGS) entry which is preliminary data.</text>
</comment>
<feature type="domain" description="Secretion system C-terminal sorting" evidence="1">
    <location>
        <begin position="790"/>
        <end position="857"/>
    </location>
</feature>
<reference evidence="3" key="1">
    <citation type="journal article" date="2019" name="Int. J. Syst. Evol. Microbiol.">
        <title>The Global Catalogue of Microorganisms (GCM) 10K type strain sequencing project: providing services to taxonomists for standard genome sequencing and annotation.</title>
        <authorList>
            <consortium name="The Broad Institute Genomics Platform"/>
            <consortium name="The Broad Institute Genome Sequencing Center for Infectious Disease"/>
            <person name="Wu L."/>
            <person name="Ma J."/>
        </authorList>
    </citation>
    <scope>NUCLEOTIDE SEQUENCE [LARGE SCALE GENOMIC DNA]</scope>
    <source>
        <strain evidence="3">JCM 17919</strain>
    </source>
</reference>
<dbReference type="Gene3D" id="2.130.10.10">
    <property type="entry name" value="YVTN repeat-like/Quinoprotein amine dehydrogenase"/>
    <property type="match status" value="3"/>
</dbReference>
<dbReference type="EMBL" id="BAABGY010000002">
    <property type="protein sequence ID" value="GAA4322384.1"/>
    <property type="molecule type" value="Genomic_DNA"/>
</dbReference>
<sequence>MKSLFRSGTAVALCLALFSCTPGGRTPEAEEEAAERLEADGMELAVRQQFRATRDLSLNDVPTQRLLQAQQVRDLMIATGRTAAISWQERGPTNIGGRSRAVLVDRRDATGNTVFASSVSGGIFKTTNFNSTPVTWAPVNDKMTNLAITAMWQSRTNPDVMYAGTGEGWFNIDAVRGAGIFKSTDGGNTWNQIPSTATFEYVQDLVSDNNDNLYVSLRNNSSDKRGVQRSTDGGNTWTQVLGAPLGTFTTGRAADLEVASNGDVYATLGIFPDAGVAVSVWKSAATNGANTGTAGTWTEVTPPGLAAMYRAELAIAPSNPQRLYLALANQSDAQVSTIYRSDNGGTTWTATGVPTGMNNGANSQGWYNLILAVDPTNPDILVGGGLHLTRSLNGGSSWTTISSSSVTGTHVDQHELIYVSNSRLIVGNDGGIYVSDNMNATTPTFANKNNGFNVTQFYGADFHPTIPNFFLAGAQDNNTLRFTNAGLSTATPVIGGDGGVPHIDQNDGNLQIGAYVYNNYYRSLNGGTSFSNIASANTGQFINPSDFDDAANVLYAGEDAGKFFRITDVGGTPATASPRLNIIGNREVTAVRVDHSAANTVWFGTSFASLQPMIVKATNANAAAVASVSTTLTAVPANANVSSIEIDPANANRIIVTLSNYGIISVLQSTDGGATFNSIEGNLPDMPVYWSCVVPANIELNGPGNGAGGILLGTETGVWYATNVNGTSTNWQPYANFPNVRTDMVKYRASDRTVLVATHGRGLWTAVLTQATGTSNVTATRDFIKYVSAANNRLTIAAGNATTRRMTVEVFDTRGALLHRETRAYGNATLPLSAWSHGAYIVRITGDKKEVYVKQIVK</sequence>
<evidence type="ECO:0000313" key="2">
    <source>
        <dbReference type="EMBL" id="GAA4322384.1"/>
    </source>
</evidence>
<dbReference type="InterPro" id="IPR026444">
    <property type="entry name" value="Secre_tail"/>
</dbReference>
<dbReference type="InterPro" id="IPR052025">
    <property type="entry name" value="Xyloglucanase_GH74"/>
</dbReference>
<accession>A0ABP8GDL7</accession>